<evidence type="ECO:0000259" key="6">
    <source>
        <dbReference type="Pfam" id="PF18089"/>
    </source>
</evidence>
<dbReference type="KEGG" id="dal:Dalk_0511"/>
<evidence type="ECO:0000256" key="5">
    <source>
        <dbReference type="ARBA" id="ARBA00023459"/>
    </source>
</evidence>
<dbReference type="GO" id="GO:0046872">
    <property type="term" value="F:metal ion binding"/>
    <property type="evidence" value="ECO:0007669"/>
    <property type="project" value="UniProtKB-KW"/>
</dbReference>
<accession>B8FHD0</accession>
<keyword evidence="4" id="KW-0862">Zinc</keyword>
<dbReference type="eggNOG" id="ENOG502Z8Q4">
    <property type="taxonomic scope" value="Bacteria"/>
</dbReference>
<dbReference type="InterPro" id="IPR041526">
    <property type="entry name" value="DAPG_hydrolase"/>
</dbReference>
<evidence type="ECO:0000313" key="7">
    <source>
        <dbReference type="EMBL" id="ACL02218.1"/>
    </source>
</evidence>
<keyword evidence="3" id="KW-0378">Hydrolase</keyword>
<gene>
    <name evidence="7" type="ordered locus">Dalk_0511</name>
</gene>
<evidence type="ECO:0000256" key="4">
    <source>
        <dbReference type="ARBA" id="ARBA00022833"/>
    </source>
</evidence>
<dbReference type="AlphaFoldDB" id="B8FHD0"/>
<comment type="similarity">
    <text evidence="5">Belongs to the DAPG/phloretin hydrolase family.</text>
</comment>
<reference evidence="7 8" key="1">
    <citation type="journal article" date="2012" name="Environ. Microbiol.">
        <title>The genome sequence of Desulfatibacillum alkenivorans AK-01: a blueprint for anaerobic alkane oxidation.</title>
        <authorList>
            <person name="Callaghan A.V."/>
            <person name="Morris B.E."/>
            <person name="Pereira I.A."/>
            <person name="McInerney M.J."/>
            <person name="Austin R.N."/>
            <person name="Groves J.T."/>
            <person name="Kukor J.J."/>
            <person name="Suflita J.M."/>
            <person name="Young L.Y."/>
            <person name="Zylstra G.J."/>
            <person name="Wawrik B."/>
        </authorList>
    </citation>
    <scope>NUCLEOTIDE SEQUENCE [LARGE SCALE GENOMIC DNA]</scope>
    <source>
        <strain evidence="7 8">AK-01</strain>
    </source>
</reference>
<evidence type="ECO:0000256" key="3">
    <source>
        <dbReference type="ARBA" id="ARBA00022801"/>
    </source>
</evidence>
<keyword evidence="8" id="KW-1185">Reference proteome</keyword>
<evidence type="ECO:0000256" key="1">
    <source>
        <dbReference type="ARBA" id="ARBA00001947"/>
    </source>
</evidence>
<dbReference type="EMBL" id="CP001322">
    <property type="protein sequence ID" value="ACL02218.1"/>
    <property type="molecule type" value="Genomic_DNA"/>
</dbReference>
<comment type="cofactor">
    <cofactor evidence="1">
        <name>Zn(2+)</name>
        <dbReference type="ChEBI" id="CHEBI:29105"/>
    </cofactor>
</comment>
<evidence type="ECO:0000256" key="2">
    <source>
        <dbReference type="ARBA" id="ARBA00022723"/>
    </source>
</evidence>
<organism evidence="7 8">
    <name type="scientific">Desulfatibacillum aliphaticivorans</name>
    <dbReference type="NCBI Taxonomy" id="218208"/>
    <lineage>
        <taxon>Bacteria</taxon>
        <taxon>Pseudomonadati</taxon>
        <taxon>Thermodesulfobacteriota</taxon>
        <taxon>Desulfobacteria</taxon>
        <taxon>Desulfobacterales</taxon>
        <taxon>Desulfatibacillaceae</taxon>
        <taxon>Desulfatibacillum</taxon>
    </lineage>
</organism>
<dbReference type="GO" id="GO:0016787">
    <property type="term" value="F:hydrolase activity"/>
    <property type="evidence" value="ECO:0007669"/>
    <property type="project" value="UniProtKB-KW"/>
</dbReference>
<dbReference type="Proteomes" id="UP000000739">
    <property type="component" value="Chromosome"/>
</dbReference>
<sequence length="239" mass="26722">MAAAEQKMSTSEQKEPYAEYFRRKPAGIPAETLRAIEKGPHSHALALPLEDINALLSPGYLDIETGFCNMPDGSVYVAVKTEMPKVTGDMLDWWFWWHPMQSLRYKIWFPQAHFSVSLDADLEEYSKRSGPYAERYWNTANFLREDVGAGAETFSIKFVRPSDFGFDESQFEKAGVATVVCGLVGSKSKHVKQHTVCCAILCGNWAPGWKCAAGSGSGRRSWFTAITKNRPLTGWPTPN</sequence>
<protein>
    <recommendedName>
        <fullName evidence="6">DAPG hydrolase PhiG domain-containing protein</fullName>
    </recommendedName>
</protein>
<evidence type="ECO:0000313" key="8">
    <source>
        <dbReference type="Proteomes" id="UP000000739"/>
    </source>
</evidence>
<dbReference type="HOGENOM" id="CLU_1159604_0_0_7"/>
<feature type="domain" description="DAPG hydrolase PhiG" evidence="6">
    <location>
        <begin position="49"/>
        <end position="197"/>
    </location>
</feature>
<proteinExistence type="inferred from homology"/>
<name>B8FHD0_DESAL</name>
<keyword evidence="2" id="KW-0479">Metal-binding</keyword>
<dbReference type="Pfam" id="PF18089">
    <property type="entry name" value="DAPG_hydrolase"/>
    <property type="match status" value="1"/>
</dbReference>